<keyword evidence="4" id="KW-1185">Reference proteome</keyword>
<reference evidence="3 4" key="1">
    <citation type="submission" date="2020-08" db="EMBL/GenBank/DDBJ databases">
        <title>Genomic Encyclopedia of Type Strains, Phase III (KMG-III): the genomes of soil and plant-associated and newly described type strains.</title>
        <authorList>
            <person name="Whitman W."/>
        </authorList>
    </citation>
    <scope>NUCLEOTIDE SEQUENCE [LARGE SCALE GENOMIC DNA]</scope>
    <source>
        <strain evidence="3 4">CECT 8960</strain>
    </source>
</reference>
<evidence type="ECO:0008006" key="5">
    <source>
        <dbReference type="Google" id="ProtNLM"/>
    </source>
</evidence>
<dbReference type="AlphaFoldDB" id="A0A7W7Q818"/>
<protein>
    <recommendedName>
        <fullName evidence="5">DUF916 domain-containing protein</fullName>
    </recommendedName>
</protein>
<organism evidence="3 4">
    <name type="scientific">Actinophytocola algeriensis</name>
    <dbReference type="NCBI Taxonomy" id="1768010"/>
    <lineage>
        <taxon>Bacteria</taxon>
        <taxon>Bacillati</taxon>
        <taxon>Actinomycetota</taxon>
        <taxon>Actinomycetes</taxon>
        <taxon>Pseudonocardiales</taxon>
        <taxon>Pseudonocardiaceae</taxon>
    </lineage>
</organism>
<evidence type="ECO:0000256" key="1">
    <source>
        <dbReference type="SAM" id="Phobius"/>
    </source>
</evidence>
<evidence type="ECO:0000313" key="4">
    <source>
        <dbReference type="Proteomes" id="UP000520767"/>
    </source>
</evidence>
<keyword evidence="2" id="KW-0732">Signal</keyword>
<feature type="chain" id="PRO_5038590423" description="DUF916 domain-containing protein" evidence="2">
    <location>
        <begin position="25"/>
        <end position="328"/>
    </location>
</feature>
<sequence length="328" mass="34273">MTTLPRAAALAVLAVILSGLVAVAQPAGDAPVTWGVVPSGPDGPNGRTAFTYTLEPGGEVTDVVGVINYTEAPLSLRVYASDAVRGTDGGFDLLPASRTSTDVGAWAELGEEDVTVPPRSRVDVPFRVTVPRNATPGDHAGGIVASVRTEGDTEGGTVSVDRRVGARIYARITGTLNPSLAVTDLRASFDGSPAGLPGQVRVSYVLRNNGNLRLVGRPSIRVSGPFGLGERRLAGERLAELKPGDTIRVSTVVPEVWQLGRLSVEVTVSPEASGDQELRPPPAAAVASARMWVVPWLPLAVVVVGAAAVVWWRRRARRSTVSESANVS</sequence>
<keyword evidence="1" id="KW-0472">Membrane</keyword>
<evidence type="ECO:0000256" key="2">
    <source>
        <dbReference type="SAM" id="SignalP"/>
    </source>
</evidence>
<accession>A0A7W7Q818</accession>
<feature type="signal peptide" evidence="2">
    <location>
        <begin position="1"/>
        <end position="24"/>
    </location>
</feature>
<keyword evidence="1" id="KW-0812">Transmembrane</keyword>
<name>A0A7W7Q818_9PSEU</name>
<dbReference type="EMBL" id="JACHJQ010000005">
    <property type="protein sequence ID" value="MBB4908709.1"/>
    <property type="molecule type" value="Genomic_DNA"/>
</dbReference>
<feature type="transmembrane region" description="Helical" evidence="1">
    <location>
        <begin position="292"/>
        <end position="312"/>
    </location>
</feature>
<keyword evidence="1" id="KW-1133">Transmembrane helix</keyword>
<proteinExistence type="predicted"/>
<dbReference type="Proteomes" id="UP000520767">
    <property type="component" value="Unassembled WGS sequence"/>
</dbReference>
<gene>
    <name evidence="3" type="ORF">FHR82_004962</name>
</gene>
<dbReference type="RefSeq" id="WP_184812829.1">
    <property type="nucleotide sequence ID" value="NZ_JACHJQ010000005.1"/>
</dbReference>
<evidence type="ECO:0000313" key="3">
    <source>
        <dbReference type="EMBL" id="MBB4908709.1"/>
    </source>
</evidence>
<comment type="caution">
    <text evidence="3">The sequence shown here is derived from an EMBL/GenBank/DDBJ whole genome shotgun (WGS) entry which is preliminary data.</text>
</comment>